<gene>
    <name evidence="1" type="ORF">GCM10011517_14430</name>
</gene>
<proteinExistence type="predicted"/>
<dbReference type="Proteomes" id="UP000606730">
    <property type="component" value="Unassembled WGS sequence"/>
</dbReference>
<reference evidence="1" key="1">
    <citation type="journal article" date="2014" name="Int. J. Syst. Evol. Microbiol.">
        <title>Complete genome sequence of Corynebacterium casei LMG S-19264T (=DSM 44701T), isolated from a smear-ripened cheese.</title>
        <authorList>
            <consortium name="US DOE Joint Genome Institute (JGI-PGF)"/>
            <person name="Walter F."/>
            <person name="Albersmeier A."/>
            <person name="Kalinowski J."/>
            <person name="Ruckert C."/>
        </authorList>
    </citation>
    <scope>NUCLEOTIDE SEQUENCE</scope>
    <source>
        <strain evidence="1">CGMCC 1.16012</strain>
    </source>
</reference>
<accession>A0A917AFL3</accession>
<evidence type="ECO:0000313" key="2">
    <source>
        <dbReference type="Proteomes" id="UP000606730"/>
    </source>
</evidence>
<name>A0A917AFL3_9RHOB</name>
<dbReference type="RefSeq" id="WP_095595753.1">
    <property type="nucleotide sequence ID" value="NZ_BMKN01000001.1"/>
</dbReference>
<organism evidence="1 2">
    <name type="scientific">Actibacterium pelagium</name>
    <dbReference type="NCBI Taxonomy" id="2029103"/>
    <lineage>
        <taxon>Bacteria</taxon>
        <taxon>Pseudomonadati</taxon>
        <taxon>Pseudomonadota</taxon>
        <taxon>Alphaproteobacteria</taxon>
        <taxon>Rhodobacterales</taxon>
        <taxon>Roseobacteraceae</taxon>
        <taxon>Actibacterium</taxon>
    </lineage>
</organism>
<protein>
    <submittedName>
        <fullName evidence="1">Uncharacterized protein</fullName>
    </submittedName>
</protein>
<dbReference type="EMBL" id="BMKN01000001">
    <property type="protein sequence ID" value="GGE47723.1"/>
    <property type="molecule type" value="Genomic_DNA"/>
</dbReference>
<reference evidence="1" key="2">
    <citation type="submission" date="2020-09" db="EMBL/GenBank/DDBJ databases">
        <authorList>
            <person name="Sun Q."/>
            <person name="Zhou Y."/>
        </authorList>
    </citation>
    <scope>NUCLEOTIDE SEQUENCE</scope>
    <source>
        <strain evidence="1">CGMCC 1.16012</strain>
    </source>
</reference>
<evidence type="ECO:0000313" key="1">
    <source>
        <dbReference type="EMBL" id="GGE47723.1"/>
    </source>
</evidence>
<comment type="caution">
    <text evidence="1">The sequence shown here is derived from an EMBL/GenBank/DDBJ whole genome shotgun (WGS) entry which is preliminary data.</text>
</comment>
<sequence>MCISIEALVLFLSFLPQDRILIAEDRVIVNADIGRVVYEPTGDLWCAERPRSEEMLEVVFE</sequence>
<keyword evidence="2" id="KW-1185">Reference proteome</keyword>
<dbReference type="AlphaFoldDB" id="A0A917AFL3"/>
<dbReference type="OrthoDB" id="7874733at2"/>